<keyword evidence="3" id="KW-1185">Reference proteome</keyword>
<evidence type="ECO:0000313" key="2">
    <source>
        <dbReference type="EMBL" id="GBP89510.1"/>
    </source>
</evidence>
<feature type="region of interest" description="Disordered" evidence="1">
    <location>
        <begin position="22"/>
        <end position="44"/>
    </location>
</feature>
<feature type="compositionally biased region" description="Basic and acidic residues" evidence="1">
    <location>
        <begin position="63"/>
        <end position="79"/>
    </location>
</feature>
<accession>A0A4C1ZNN6</accession>
<organism evidence="2 3">
    <name type="scientific">Eumeta variegata</name>
    <name type="common">Bagworm moth</name>
    <name type="synonym">Eumeta japonica</name>
    <dbReference type="NCBI Taxonomy" id="151549"/>
    <lineage>
        <taxon>Eukaryota</taxon>
        <taxon>Metazoa</taxon>
        <taxon>Ecdysozoa</taxon>
        <taxon>Arthropoda</taxon>
        <taxon>Hexapoda</taxon>
        <taxon>Insecta</taxon>
        <taxon>Pterygota</taxon>
        <taxon>Neoptera</taxon>
        <taxon>Endopterygota</taxon>
        <taxon>Lepidoptera</taxon>
        <taxon>Glossata</taxon>
        <taxon>Ditrysia</taxon>
        <taxon>Tineoidea</taxon>
        <taxon>Psychidae</taxon>
        <taxon>Oiketicinae</taxon>
        <taxon>Eumeta</taxon>
    </lineage>
</organism>
<proteinExistence type="predicted"/>
<comment type="caution">
    <text evidence="2">The sequence shown here is derived from an EMBL/GenBank/DDBJ whole genome shotgun (WGS) entry which is preliminary data.</text>
</comment>
<dbReference type="EMBL" id="BGZK01002004">
    <property type="protein sequence ID" value="GBP89510.1"/>
    <property type="molecule type" value="Genomic_DNA"/>
</dbReference>
<sequence length="99" mass="11389">MEHPHGGNNAEAYWKLGWPQIRRIPTNPRPQETGQHVRGRRPGKAECLADSIEQQCSNNTIHDATHSHRIEEEVRENRPRTARRPGPVSVDEIQNISKR</sequence>
<evidence type="ECO:0000313" key="3">
    <source>
        <dbReference type="Proteomes" id="UP000299102"/>
    </source>
</evidence>
<dbReference type="AlphaFoldDB" id="A0A4C1ZNN6"/>
<name>A0A4C1ZNN6_EUMVA</name>
<feature type="region of interest" description="Disordered" evidence="1">
    <location>
        <begin position="58"/>
        <end position="99"/>
    </location>
</feature>
<reference evidence="2 3" key="1">
    <citation type="journal article" date="2019" name="Commun. Biol.">
        <title>The bagworm genome reveals a unique fibroin gene that provides high tensile strength.</title>
        <authorList>
            <person name="Kono N."/>
            <person name="Nakamura H."/>
            <person name="Ohtoshi R."/>
            <person name="Tomita M."/>
            <person name="Numata K."/>
            <person name="Arakawa K."/>
        </authorList>
    </citation>
    <scope>NUCLEOTIDE SEQUENCE [LARGE SCALE GENOMIC DNA]</scope>
</reference>
<dbReference type="OrthoDB" id="7487383at2759"/>
<evidence type="ECO:0000256" key="1">
    <source>
        <dbReference type="SAM" id="MobiDB-lite"/>
    </source>
</evidence>
<gene>
    <name evidence="2" type="ORF">EVAR_52560_1</name>
</gene>
<dbReference type="Proteomes" id="UP000299102">
    <property type="component" value="Unassembled WGS sequence"/>
</dbReference>
<protein>
    <submittedName>
        <fullName evidence="2">Uncharacterized protein</fullName>
    </submittedName>
</protein>